<feature type="compositionally biased region" description="Basic and acidic residues" evidence="1">
    <location>
        <begin position="1846"/>
        <end position="1860"/>
    </location>
</feature>
<feature type="region of interest" description="Disordered" evidence="1">
    <location>
        <begin position="3066"/>
        <end position="3089"/>
    </location>
</feature>
<gene>
    <name evidence="2" type="ORF">VOLCADRAFT_99623</name>
</gene>
<organism evidence="3">
    <name type="scientific">Volvox carteri f. nagariensis</name>
    <dbReference type="NCBI Taxonomy" id="3068"/>
    <lineage>
        <taxon>Eukaryota</taxon>
        <taxon>Viridiplantae</taxon>
        <taxon>Chlorophyta</taxon>
        <taxon>core chlorophytes</taxon>
        <taxon>Chlorophyceae</taxon>
        <taxon>CS clade</taxon>
        <taxon>Chlamydomonadales</taxon>
        <taxon>Volvocaceae</taxon>
        <taxon>Volvox</taxon>
    </lineage>
</organism>
<feature type="region of interest" description="Disordered" evidence="1">
    <location>
        <begin position="440"/>
        <end position="512"/>
    </location>
</feature>
<feature type="compositionally biased region" description="Gly residues" evidence="1">
    <location>
        <begin position="668"/>
        <end position="682"/>
    </location>
</feature>
<feature type="compositionally biased region" description="Low complexity" evidence="1">
    <location>
        <begin position="91"/>
        <end position="101"/>
    </location>
</feature>
<feature type="region of interest" description="Disordered" evidence="1">
    <location>
        <begin position="2445"/>
        <end position="2508"/>
    </location>
</feature>
<feature type="compositionally biased region" description="Pro residues" evidence="1">
    <location>
        <begin position="3208"/>
        <end position="3228"/>
    </location>
</feature>
<dbReference type="KEGG" id="vcn:VOLCADRAFT_99623"/>
<feature type="region of interest" description="Disordered" evidence="1">
    <location>
        <begin position="804"/>
        <end position="891"/>
    </location>
</feature>
<dbReference type="Proteomes" id="UP000001058">
    <property type="component" value="Unassembled WGS sequence"/>
</dbReference>
<feature type="compositionally biased region" description="Pro residues" evidence="1">
    <location>
        <begin position="1773"/>
        <end position="1791"/>
    </location>
</feature>
<keyword evidence="3" id="KW-1185">Reference proteome</keyword>
<feature type="region of interest" description="Disordered" evidence="1">
    <location>
        <begin position="79"/>
        <end position="155"/>
    </location>
</feature>
<feature type="compositionally biased region" description="Gly residues" evidence="1">
    <location>
        <begin position="492"/>
        <end position="511"/>
    </location>
</feature>
<feature type="region of interest" description="Disordered" evidence="1">
    <location>
        <begin position="3147"/>
        <end position="3185"/>
    </location>
</feature>
<feature type="compositionally biased region" description="Gly residues" evidence="1">
    <location>
        <begin position="284"/>
        <end position="296"/>
    </location>
</feature>
<dbReference type="InParanoid" id="D8UI55"/>
<feature type="region of interest" description="Disordered" evidence="1">
    <location>
        <begin position="958"/>
        <end position="984"/>
    </location>
</feature>
<dbReference type="EMBL" id="GL378412">
    <property type="protein sequence ID" value="EFJ40584.1"/>
    <property type="molecule type" value="Genomic_DNA"/>
</dbReference>
<dbReference type="GeneID" id="9620942"/>
<feature type="compositionally biased region" description="Gly residues" evidence="1">
    <location>
        <begin position="144"/>
        <end position="153"/>
    </location>
</feature>
<reference evidence="2 3" key="1">
    <citation type="journal article" date="2010" name="Science">
        <title>Genomic analysis of organismal complexity in the multicellular green alga Volvox carteri.</title>
        <authorList>
            <person name="Prochnik S.E."/>
            <person name="Umen J."/>
            <person name="Nedelcu A.M."/>
            <person name="Hallmann A."/>
            <person name="Miller S.M."/>
            <person name="Nishii I."/>
            <person name="Ferris P."/>
            <person name="Kuo A."/>
            <person name="Mitros T."/>
            <person name="Fritz-Laylin L.K."/>
            <person name="Hellsten U."/>
            <person name="Chapman J."/>
            <person name="Simakov O."/>
            <person name="Rensing S.A."/>
            <person name="Terry A."/>
            <person name="Pangilinan J."/>
            <person name="Kapitonov V."/>
            <person name="Jurka J."/>
            <person name="Salamov A."/>
            <person name="Shapiro H."/>
            <person name="Schmutz J."/>
            <person name="Grimwood J."/>
            <person name="Lindquist E."/>
            <person name="Lucas S."/>
            <person name="Grigoriev I.V."/>
            <person name="Schmitt R."/>
            <person name="Kirk D."/>
            <person name="Rokhsar D.S."/>
        </authorList>
    </citation>
    <scope>NUCLEOTIDE SEQUENCE [LARGE SCALE GENOMIC DNA]</scope>
    <source>
        <strain evidence="3">f. Nagariensis / Eve</strain>
    </source>
</reference>
<feature type="region of interest" description="Disordered" evidence="1">
    <location>
        <begin position="347"/>
        <end position="394"/>
    </location>
</feature>
<feature type="compositionally biased region" description="Gly residues" evidence="1">
    <location>
        <begin position="822"/>
        <end position="838"/>
    </location>
</feature>
<feature type="region of interest" description="Disordered" evidence="1">
    <location>
        <begin position="2616"/>
        <end position="2688"/>
    </location>
</feature>
<feature type="compositionally biased region" description="Gly residues" evidence="1">
    <location>
        <begin position="202"/>
        <end position="214"/>
    </location>
</feature>
<evidence type="ECO:0000313" key="2">
    <source>
        <dbReference type="EMBL" id="EFJ40584.1"/>
    </source>
</evidence>
<feature type="compositionally biased region" description="Polar residues" evidence="1">
    <location>
        <begin position="9"/>
        <end position="19"/>
    </location>
</feature>
<protein>
    <submittedName>
        <fullName evidence="2">Uncharacterized protein</fullName>
    </submittedName>
</protein>
<feature type="compositionally biased region" description="Gly residues" evidence="1">
    <location>
        <begin position="2479"/>
        <end position="2490"/>
    </location>
</feature>
<feature type="compositionally biased region" description="Low complexity" evidence="1">
    <location>
        <begin position="2963"/>
        <end position="2986"/>
    </location>
</feature>
<feature type="region of interest" description="Disordered" evidence="1">
    <location>
        <begin position="1"/>
        <end position="29"/>
    </location>
</feature>
<feature type="compositionally biased region" description="Basic and acidic residues" evidence="1">
    <location>
        <begin position="1496"/>
        <end position="1509"/>
    </location>
</feature>
<dbReference type="RefSeq" id="XP_002958362.1">
    <property type="nucleotide sequence ID" value="XM_002958316.1"/>
</dbReference>
<feature type="region of interest" description="Disordered" evidence="1">
    <location>
        <begin position="2880"/>
        <end position="2900"/>
    </location>
</feature>
<feature type="region of interest" description="Disordered" evidence="1">
    <location>
        <begin position="1846"/>
        <end position="1879"/>
    </location>
</feature>
<feature type="region of interest" description="Disordered" evidence="1">
    <location>
        <begin position="1107"/>
        <end position="1213"/>
    </location>
</feature>
<feature type="compositionally biased region" description="Basic and acidic residues" evidence="1">
    <location>
        <begin position="2802"/>
        <end position="2811"/>
    </location>
</feature>
<feature type="compositionally biased region" description="Low complexity" evidence="1">
    <location>
        <begin position="974"/>
        <end position="984"/>
    </location>
</feature>
<feature type="compositionally biased region" description="Gly residues" evidence="1">
    <location>
        <begin position="804"/>
        <end position="813"/>
    </location>
</feature>
<feature type="compositionally biased region" description="Gly residues" evidence="1">
    <location>
        <begin position="123"/>
        <end position="136"/>
    </location>
</feature>
<feature type="compositionally biased region" description="Basic and acidic residues" evidence="1">
    <location>
        <begin position="2458"/>
        <end position="2468"/>
    </location>
</feature>
<dbReference type="PANTHER" id="PTHR45733">
    <property type="entry name" value="FORMIN-J"/>
    <property type="match status" value="1"/>
</dbReference>
<feature type="compositionally biased region" description="Low complexity" evidence="1">
    <location>
        <begin position="450"/>
        <end position="491"/>
    </location>
</feature>
<sequence>MFVPVDNGPPTQLGTSGHSLPTACPTPLLASTPSAAATAAPGPPGHSGATAATVGQAAVPGNAGPLQAASEPSVARILHPAGGPKLKISLPQQQQQQQQGVAGAGAGPGSAQGAGPPHSSQPGCGGGSEAPGGGGQQAVAAAAGGDGGGGDGAEGSAAAVAAATVNGGSDCGAGAAAGAGPPGGPPGALSDTPTRKRAAVGPAGGGGGAAGGGDAASHVATGSAHGPSPSKRARGMSGGAFGVVKKEETTQSSTTGPVAAVGHSSCSSVPNAAAAPLPAPTPTGGAGGGAGGGGGGGVTHMPGGRCDVCRRLKKGRCGTSTSSLKCEYRRLNNLPYADPITGERVIPPGYLASSEEDDEAAAAAHPHPGPGGGGGGAGAHRGGHSAGGAAAGVPGGGHFTRGGAAAHAAAAAAAAAASSSPSLGDGDGGTVLGSMLGGGGAVKPVRTNSGRPGTKPGARAAAAREAAAAANGGAPLHRAGSHGGSRTPRAGSGAGAGAAGVGRASGSGGGTAKARQRAAAAAAAAAAGSGGGGAASDRVLAHHQQPLVLDPMDSGADLFLDPDEELALAAAAIFDSPPRDSAAAAATAAARLAEMDRNWVVSEQQNAERKQKLAEARSTKVKDSERLSAALRARQSNVEHARAMATRANELRQKLERARAQLAALKGGSDGSGGGGGGGGGLVMANGDHRSSQGGAAAAPATSAVGLGAVNGTVGAEAAAAAAAAGKGPSSSGSRLTAAAAAAASTMKGSSPAGCDASDFLVLEDGGTGTESGPAAAAAAATTTTMQSAGNSIAASSGLGISGGLGPGPGGVDGPTTAVGQGVQGHGTATGAGGGGSGSAVQNGPLGAVAPRHASASYGGAGNSSGAGGLTGADAGTRRASSLPQPLPPLPSQHAVKILDRQSSATMQLMLSQRPESLQQAVTEASSATVSSSGVGLAGGSTAAAAAAAATTTHGFVLGQQQQQQQHHHHNHHQQQQQQGLQAQHPVQYLPAAADQLHFNTIAVGVRPGPGALGLEALQGECFGLQQLHADLAVLLHIGPEPFTLQVHKGGARPLRLQRSCSLDPSAFKLLVGERGLRGVHRALPRTATGAAELPSQLPPFPDILEVPVITPPSRSGPGLEAQTGTERPGGSRPGRVRFWRQQTTQAMYDSEPPARGASKKSRLLPDSGTGLCGSAPAQPHEESAHAAVAPGFTKSPPSPSSPLPPPSPSSPLLLRLPVTPLVNSFRSIKGDSIDGSGYGAVRQSPLGLLLAKGQSLAAAAAAVPPPPPLLSSALASSAGRLYRCAAFPFLDQLLLIRLAAAAQPLPLPPAEASAAATSAAMPCAAEQGPGGLGGLRLQRCTTLGRYQYQHQQRQRNGFHSGGGFGSCVSGRDGRCSAGNSARRPYTSGGGGGRQSTPSSPLAVRSGNGGGGAVAAAVATASTAEVANAADTVGEDGGGGDGCAAARQGGGCRASGRSGGCGGHDCGDSGDGDEDDGENDDGNDDDDDDDDEQEDEKGQKQQEEDGDGGEAKLKKLLEVQAAAALGAAAAAPTAAAAAGAKVLAAGSGAVGAWSPSSGAPGRMKPNGAIEDGLAGLLLEPPFLGAGVTGTSHHANDAGSTNGAGCGTGSTGSTAAATAATINTAAARDDAVRVSLSDRSTGPPAATGTSQRQDRRAPVSGRSTPGSASLPLKETSSPALTREEVEAEVGVEASLLHAAECKGDSSCRAGLPPAFFPASPPTAAAAAAAPAAAAAQAAPSAAANGPLSVVTHAAAAAGLASQHQRPTRPVQSSPSPPAGVPPPPQPPPPWAPSPTRGSGGVGAPPAEVAIQLALSGEGDPRDPPDPGAEATATVTATVVTADDNCCDDTHKSSAAEQRQTRGNDVAVGAEGVEDGNDHAAGGGDCSICLGGSSYGGRSSAAGGVCMFAASTTDGGDQAVDEGAVRRLVRLLLQLAATPPGPYTVAAAERAVEEAVLFRQRHRSQDALIRALAVAQAHAQALQQQELILLGAAKEGEEEGEEEGEPQAGTGFQTDFLGGGRFGTVFGLAAVGLGEGRLDEDLKEIPAPHTSPPRLCRRVAAPNGDGGCGGGGAAAAVSVPATAATAEATAEPDAEFSGGIMDQITAKMLWRLAGEAVASAADPEQHCGRVRSPAAAATVAASGGGGGGGADSYGGGGGGCARDQHRFSHHSTIWEESSMHFDSLRNVADDALRQVRHVTKAAEPLGVSSALVTLAAEAAEARGSPPPPPPPQQQQQQALPPTATMRTATPSCRVSLRSPPKKEDAGFGGPAAAAVAAAATSDAVEADAGFKNQGAAAAAAATSERWASRRRCIDGTTGLHTPFCARDPSGSQEEDDAVAEEPSFGIAPPRTRFSAPETPSVTPALAGSQDRKGLGRRICGSVSGSFVFSHRSAGSDGGEFGTSYWRLRPSRLDVVISHGTEEIAAVAAAEAEAEASGDSAEISVGVRQCPFGEGPGPLGKSDDEGAREESGTDGNEEGRGVQSGGSGGGGSDVGDSSGDRGEGKTSSNTLSGSIAVDRYAALTAHSPSWKYTAMYDKHDAMLLARLASPLHRRNGHMTASCAGAESDAASTPSVRRRKGAAPLPMSMSLVAARPAPPASIAAAAAVTAGNPVPSAVSSSCSPYTADAADVTDDSQGESTHLRGRPSGPAEAMTVDSNRSVRRGGGTSASVTPSRGVRSSSGGGGGAASHLREYGGMLQGYAPAGVPYTLPPPPPSPLNTSDTIAALKGPLPRSTVAAAAAAAANVHSGVGLVAPTPDMSIRGRITVVTHGGGGGGAAAAAADREYRRSDAVLGISPPSVPVSGADRKRLREPPKVQSSFHGPIGHRPSTDSIAPGATGMVAPYRTTFVRHRDVTVSNGNHSSASSTSLYSEHGSVGVAAAVAASASDSVPRRRRPNGGQESTISWEETLQCLRYQTIHGLSYRPPPRGVAHRPPGPPKGPSALAAEGHAAGSNTDMPRNRKSAVRARSLTASKSRRLSSSSSVSRRNAAGTADAAAATIMGAAAATSATSGLPKLLSVLRHHRSNKMRPVACSMSPPSPSITPGPANRNAASRFSINAVLPYSGDDIGSSGRGIMPPPPKAASRSKGPRLGRSTAAAGAAATVTCVAADAAGAEATAGFRGTTACNVPASQTSKDVSLDPIQAFQLAAAGGEEQRRRSVGSGGGVGVGGVGGGEDDPQFRPSPGAAASTSTNLIAAAMHYASASSNDGLKPPPPPKPAPAPPSPKPPPPAAADGDRSRRSNMFVLDAARRGWRARLRSAMEQYWRTGSQRVLVPYGAPRLKKVKSTDGQVERWPYIWSPTRAGLQEDASAAAASAAVARSSTSSSSLKSRRSNSIRIGSATGGLTAALRSFRRSMQLKNRPTGSEPNLKEGTQGPLGTEAPSEGGGKEGGGGGGGGSARNGGADRPRLQSSASLRERWQQQWAPLANSIFSDNKVAHAPIT</sequence>
<feature type="region of interest" description="Disordered" evidence="1">
    <location>
        <begin position="3200"/>
        <end position="3237"/>
    </location>
</feature>
<feature type="region of interest" description="Disordered" evidence="1">
    <location>
        <begin position="1632"/>
        <end position="1680"/>
    </location>
</feature>
<name>D8UI55_VOLCA</name>
<feature type="region of interest" description="Disordered" evidence="1">
    <location>
        <begin position="2215"/>
        <end position="2266"/>
    </location>
</feature>
<feature type="compositionally biased region" description="Polar residues" evidence="1">
    <location>
        <begin position="3354"/>
        <end position="3363"/>
    </location>
</feature>
<feature type="region of interest" description="Disordered" evidence="1">
    <location>
        <begin position="2918"/>
        <end position="2986"/>
    </location>
</feature>
<feature type="compositionally biased region" description="Gly residues" evidence="1">
    <location>
        <begin position="3158"/>
        <end position="3170"/>
    </location>
</feature>
<feature type="compositionally biased region" description="Gly residues" evidence="1">
    <location>
        <begin position="102"/>
        <end position="112"/>
    </location>
</feature>
<dbReference type="STRING" id="3068.D8UI55"/>
<proteinExistence type="predicted"/>
<feature type="region of interest" description="Disordered" evidence="1">
    <location>
        <begin position="2558"/>
        <end position="2577"/>
    </location>
</feature>
<feature type="compositionally biased region" description="Low complexity" evidence="1">
    <location>
        <begin position="872"/>
        <end position="884"/>
    </location>
</feature>
<feature type="region of interest" description="Disordered" evidence="1">
    <location>
        <begin position="271"/>
        <end position="296"/>
    </location>
</feature>
<evidence type="ECO:0000313" key="3">
    <source>
        <dbReference type="Proteomes" id="UP000001058"/>
    </source>
</evidence>
<evidence type="ECO:0000256" key="1">
    <source>
        <dbReference type="SAM" id="MobiDB-lite"/>
    </source>
</evidence>
<feature type="compositionally biased region" description="Gly residues" evidence="1">
    <location>
        <begin position="370"/>
        <end position="394"/>
    </location>
</feature>
<feature type="compositionally biased region" description="Pro residues" evidence="1">
    <location>
        <begin position="2921"/>
        <end position="2937"/>
    </location>
</feature>
<feature type="compositionally biased region" description="Gly residues" evidence="1">
    <location>
        <begin position="859"/>
        <end position="871"/>
    </location>
</feature>
<feature type="region of interest" description="Disordered" evidence="1">
    <location>
        <begin position="665"/>
        <end position="697"/>
    </location>
</feature>
<feature type="region of interest" description="Disordered" evidence="1">
    <location>
        <begin position="2790"/>
        <end position="2834"/>
    </location>
</feature>
<feature type="region of interest" description="Disordered" evidence="1">
    <location>
        <begin position="1379"/>
        <end position="1412"/>
    </location>
</feature>
<feature type="region of interest" description="Disordered" evidence="1">
    <location>
        <begin position="3353"/>
        <end position="3414"/>
    </location>
</feature>
<feature type="region of interest" description="Disordered" evidence="1">
    <location>
        <begin position="176"/>
        <end position="237"/>
    </location>
</feature>
<dbReference type="OrthoDB" id="553260at2759"/>
<feature type="region of interest" description="Disordered" evidence="1">
    <location>
        <begin position="1468"/>
        <end position="1509"/>
    </location>
</feature>
<feature type="compositionally biased region" description="Acidic residues" evidence="1">
    <location>
        <begin position="1468"/>
        <end position="1495"/>
    </location>
</feature>
<feature type="compositionally biased region" description="Gly residues" evidence="1">
    <location>
        <begin position="3381"/>
        <end position="3397"/>
    </location>
</feature>
<feature type="region of interest" description="Disordered" evidence="1">
    <location>
        <begin position="2321"/>
        <end position="2371"/>
    </location>
</feature>
<accession>D8UI55</accession>
<feature type="compositionally biased region" description="Pro residues" evidence="1">
    <location>
        <begin position="1197"/>
        <end position="1210"/>
    </location>
</feature>
<dbReference type="InterPro" id="IPR051144">
    <property type="entry name" value="Formin_homology_domain"/>
</dbReference>
<feature type="region of interest" description="Disordered" evidence="1">
    <location>
        <begin position="1756"/>
        <end position="1803"/>
    </location>
</feature>